<dbReference type="AlphaFoldDB" id="A0A9P1CHZ3"/>
<sequence length="145" mass="16248">MYSPDYTRNVQGGKSSPRLLLYRPHPDRNQPDEALPLMTLMDHYRLQDLDCSTDGVLTPFCNYCLKLEPVRMCGKQFCSPSVNHFSIRTTCPHPKFLTEHNGQVSWTPSSGSSEQYWRLSQPPPRAPPEPALGPDAAGTAGLDFL</sequence>
<dbReference type="OrthoDB" id="435132at2759"/>
<dbReference type="EMBL" id="CAMXCT020001491">
    <property type="protein sequence ID" value="CAL1143956.1"/>
    <property type="molecule type" value="Genomic_DNA"/>
</dbReference>
<comment type="caution">
    <text evidence="2">The sequence shown here is derived from an EMBL/GenBank/DDBJ whole genome shotgun (WGS) entry which is preliminary data.</text>
</comment>
<keyword evidence="4" id="KW-1185">Reference proteome</keyword>
<dbReference type="EMBL" id="CAMXCT030001491">
    <property type="protein sequence ID" value="CAL4777893.1"/>
    <property type="molecule type" value="Genomic_DNA"/>
</dbReference>
<feature type="region of interest" description="Disordered" evidence="1">
    <location>
        <begin position="107"/>
        <end position="145"/>
    </location>
</feature>
<proteinExistence type="predicted"/>
<dbReference type="Proteomes" id="UP001152797">
    <property type="component" value="Unassembled WGS sequence"/>
</dbReference>
<organism evidence="2">
    <name type="scientific">Cladocopium goreaui</name>
    <dbReference type="NCBI Taxonomy" id="2562237"/>
    <lineage>
        <taxon>Eukaryota</taxon>
        <taxon>Sar</taxon>
        <taxon>Alveolata</taxon>
        <taxon>Dinophyceae</taxon>
        <taxon>Suessiales</taxon>
        <taxon>Symbiodiniaceae</taxon>
        <taxon>Cladocopium</taxon>
    </lineage>
</organism>
<evidence type="ECO:0000313" key="2">
    <source>
        <dbReference type="EMBL" id="CAI3990581.1"/>
    </source>
</evidence>
<evidence type="ECO:0000313" key="3">
    <source>
        <dbReference type="EMBL" id="CAL1143956.1"/>
    </source>
</evidence>
<protein>
    <submittedName>
        <fullName evidence="2">Uncharacterized protein</fullName>
    </submittedName>
</protein>
<dbReference type="EMBL" id="CAMXCT010001491">
    <property type="protein sequence ID" value="CAI3990581.1"/>
    <property type="molecule type" value="Genomic_DNA"/>
</dbReference>
<reference evidence="2" key="1">
    <citation type="submission" date="2022-10" db="EMBL/GenBank/DDBJ databases">
        <authorList>
            <person name="Chen Y."/>
            <person name="Dougan E. K."/>
            <person name="Chan C."/>
            <person name="Rhodes N."/>
            <person name="Thang M."/>
        </authorList>
    </citation>
    <scope>NUCLEOTIDE SEQUENCE</scope>
</reference>
<name>A0A9P1CHZ3_9DINO</name>
<evidence type="ECO:0000313" key="4">
    <source>
        <dbReference type="Proteomes" id="UP001152797"/>
    </source>
</evidence>
<evidence type="ECO:0000256" key="1">
    <source>
        <dbReference type="SAM" id="MobiDB-lite"/>
    </source>
</evidence>
<accession>A0A9P1CHZ3</accession>
<feature type="compositionally biased region" description="Pro residues" evidence="1">
    <location>
        <begin position="121"/>
        <end position="131"/>
    </location>
</feature>
<gene>
    <name evidence="2" type="ORF">C1SCF055_LOCUS17558</name>
</gene>
<reference evidence="3" key="2">
    <citation type="submission" date="2024-04" db="EMBL/GenBank/DDBJ databases">
        <authorList>
            <person name="Chen Y."/>
            <person name="Shah S."/>
            <person name="Dougan E. K."/>
            <person name="Thang M."/>
            <person name="Chan C."/>
        </authorList>
    </citation>
    <scope>NUCLEOTIDE SEQUENCE [LARGE SCALE GENOMIC DNA]</scope>
</reference>